<evidence type="ECO:0000313" key="1">
    <source>
        <dbReference type="EMBL" id="CAL1402209.1"/>
    </source>
</evidence>
<name>A0AAV2FV06_9ROSI</name>
<sequence length="128" mass="14130">MAIHVEARDRGSHSHAVAGASLFDAATARVLSSLNVVFFAEIAQRKAQMETGTNPPHLHSQSRGAHLLLQYHRAVFCLFLGKENIGALPSRIFSIHGLPSFSWLSSFFSSCDRDLPYKYLPSLFSSVQ</sequence>
<reference evidence="1 2" key="1">
    <citation type="submission" date="2024-04" db="EMBL/GenBank/DDBJ databases">
        <authorList>
            <person name="Fracassetti M."/>
        </authorList>
    </citation>
    <scope>NUCLEOTIDE SEQUENCE [LARGE SCALE GENOMIC DNA]</scope>
</reference>
<dbReference type="Proteomes" id="UP001497516">
    <property type="component" value="Chromosome 7"/>
</dbReference>
<organism evidence="1 2">
    <name type="scientific">Linum trigynum</name>
    <dbReference type="NCBI Taxonomy" id="586398"/>
    <lineage>
        <taxon>Eukaryota</taxon>
        <taxon>Viridiplantae</taxon>
        <taxon>Streptophyta</taxon>
        <taxon>Embryophyta</taxon>
        <taxon>Tracheophyta</taxon>
        <taxon>Spermatophyta</taxon>
        <taxon>Magnoliopsida</taxon>
        <taxon>eudicotyledons</taxon>
        <taxon>Gunneridae</taxon>
        <taxon>Pentapetalae</taxon>
        <taxon>rosids</taxon>
        <taxon>fabids</taxon>
        <taxon>Malpighiales</taxon>
        <taxon>Linaceae</taxon>
        <taxon>Linum</taxon>
    </lineage>
</organism>
<gene>
    <name evidence="1" type="ORF">LTRI10_LOCUS42227</name>
</gene>
<evidence type="ECO:0000313" key="2">
    <source>
        <dbReference type="Proteomes" id="UP001497516"/>
    </source>
</evidence>
<proteinExistence type="predicted"/>
<keyword evidence="2" id="KW-1185">Reference proteome</keyword>
<protein>
    <submittedName>
        <fullName evidence="1">Uncharacterized protein</fullName>
    </submittedName>
</protein>
<accession>A0AAV2FV06</accession>
<dbReference type="EMBL" id="OZ034820">
    <property type="protein sequence ID" value="CAL1402209.1"/>
    <property type="molecule type" value="Genomic_DNA"/>
</dbReference>
<dbReference type="AlphaFoldDB" id="A0AAV2FV06"/>